<accession>A0A1E7FNZ7</accession>
<dbReference type="AlphaFoldDB" id="A0A1E7FNZ7"/>
<feature type="region of interest" description="Disordered" evidence="1">
    <location>
        <begin position="174"/>
        <end position="213"/>
    </location>
</feature>
<sequence>MCNHIRSEQAQCCAVVEHMDVQSHSLLNMSAQSAKACVLEASLCPSGERCKYKGGGTDSGYDDNGGDYTCGDGYNFMMRERDELDPSVFNKASRDACMEALADMQSMGIDVRFDPNSCPIHLYDKPAGCYIMCSDDGDGLVGYFNENAYNYIENKYNDAEPLCISPSVTKAPTNAPDLPQTLIPTDQPQLTTTQPTKQPTKAPTNRGSCVDDSTFEKSSKNCDKFLKKKKKRSVNCLKKYKDNMLVEEFCPKLCKKEQCKCKDKKDKIKVKIGRKTKKLKCQQIQEKGLCSDGKSKEGKPLKELCPKKCGSKKELCLNEN</sequence>
<reference evidence="2 3" key="1">
    <citation type="submission" date="2016-09" db="EMBL/GenBank/DDBJ databases">
        <title>Extensive genetic diversity and differential bi-allelic expression allows diatom success in the polar Southern Ocean.</title>
        <authorList>
            <consortium name="DOE Joint Genome Institute"/>
            <person name="Mock T."/>
            <person name="Otillar R.P."/>
            <person name="Strauss J."/>
            <person name="Dupont C."/>
            <person name="Frickenhaus S."/>
            <person name="Maumus F."/>
            <person name="Mcmullan M."/>
            <person name="Sanges R."/>
            <person name="Schmutz J."/>
            <person name="Toseland A."/>
            <person name="Valas R."/>
            <person name="Veluchamy A."/>
            <person name="Ward B.J."/>
            <person name="Allen A."/>
            <person name="Barry K."/>
            <person name="Falciatore A."/>
            <person name="Ferrante M."/>
            <person name="Fortunato A.E."/>
            <person name="Gloeckner G."/>
            <person name="Gruber A."/>
            <person name="Hipkin R."/>
            <person name="Janech M."/>
            <person name="Kroth P."/>
            <person name="Leese F."/>
            <person name="Lindquist E."/>
            <person name="Lyon B.R."/>
            <person name="Martin J."/>
            <person name="Mayer C."/>
            <person name="Parker M."/>
            <person name="Quesneville H."/>
            <person name="Raymond J."/>
            <person name="Uhlig C."/>
            <person name="Valentin K.U."/>
            <person name="Worden A.Z."/>
            <person name="Armbrust E.V."/>
            <person name="Bowler C."/>
            <person name="Green B."/>
            <person name="Moulton V."/>
            <person name="Van Oosterhout C."/>
            <person name="Grigoriev I."/>
        </authorList>
    </citation>
    <scope>NUCLEOTIDE SEQUENCE [LARGE SCALE GENOMIC DNA]</scope>
    <source>
        <strain evidence="2 3">CCMP1102</strain>
    </source>
</reference>
<protein>
    <submittedName>
        <fullName evidence="2">Uncharacterized protein</fullName>
    </submittedName>
</protein>
<dbReference type="InParanoid" id="A0A1E7FNZ7"/>
<dbReference type="EMBL" id="KV784355">
    <property type="protein sequence ID" value="OEU19892.1"/>
    <property type="molecule type" value="Genomic_DNA"/>
</dbReference>
<feature type="compositionally biased region" description="Low complexity" evidence="1">
    <location>
        <begin position="178"/>
        <end position="204"/>
    </location>
</feature>
<dbReference type="KEGG" id="fcy:FRACYDRAFT_268118"/>
<organism evidence="2 3">
    <name type="scientific">Fragilariopsis cylindrus CCMP1102</name>
    <dbReference type="NCBI Taxonomy" id="635003"/>
    <lineage>
        <taxon>Eukaryota</taxon>
        <taxon>Sar</taxon>
        <taxon>Stramenopiles</taxon>
        <taxon>Ochrophyta</taxon>
        <taxon>Bacillariophyta</taxon>
        <taxon>Bacillariophyceae</taxon>
        <taxon>Bacillariophycidae</taxon>
        <taxon>Bacillariales</taxon>
        <taxon>Bacillariaceae</taxon>
        <taxon>Fragilariopsis</taxon>
    </lineage>
</organism>
<evidence type="ECO:0000256" key="1">
    <source>
        <dbReference type="SAM" id="MobiDB-lite"/>
    </source>
</evidence>
<evidence type="ECO:0000313" key="3">
    <source>
        <dbReference type="Proteomes" id="UP000095751"/>
    </source>
</evidence>
<keyword evidence="3" id="KW-1185">Reference proteome</keyword>
<gene>
    <name evidence="2" type="ORF">FRACYDRAFT_268118</name>
</gene>
<name>A0A1E7FNZ7_9STRA</name>
<dbReference type="Proteomes" id="UP000095751">
    <property type="component" value="Unassembled WGS sequence"/>
</dbReference>
<evidence type="ECO:0000313" key="2">
    <source>
        <dbReference type="EMBL" id="OEU19892.1"/>
    </source>
</evidence>
<proteinExistence type="predicted"/>